<dbReference type="InterPro" id="IPR053280">
    <property type="entry name" value="Aerolysin-like_pore-former"/>
</dbReference>
<keyword evidence="1" id="KW-0732">Signal</keyword>
<sequence length="283" mass="32258">MPIVFWMLPLFIRQILFVEGFGYSHFPTGTDDKPIQGNKLQFNLHDLVMDFLYDYARGRGANLWDFDVMGENHARPKRSDRPPVTAEMFPLTYGSVETVSTNPMVAYSQLFHNGQPDRNETATINKQIKHHNTYTYTVERGIDTGLTGRFSAGIPEVAGAETEISTKLSTLWGSTTTKTTETTYSLIQVVNVPPESTVQVQMLITEEVVNIPWDCTMNLKGYFAGQFEIGSRREWKFFGIGILQHPDLEKKAYDEILFRAHGTFRGITAKSSRTVTREKRHYN</sequence>
<organism evidence="2">
    <name type="scientific">Ixodes ricinus</name>
    <name type="common">Common tick</name>
    <name type="synonym">Acarus ricinus</name>
    <dbReference type="NCBI Taxonomy" id="34613"/>
    <lineage>
        <taxon>Eukaryota</taxon>
        <taxon>Metazoa</taxon>
        <taxon>Ecdysozoa</taxon>
        <taxon>Arthropoda</taxon>
        <taxon>Chelicerata</taxon>
        <taxon>Arachnida</taxon>
        <taxon>Acari</taxon>
        <taxon>Parasitiformes</taxon>
        <taxon>Ixodida</taxon>
        <taxon>Ixodoidea</taxon>
        <taxon>Ixodidae</taxon>
        <taxon>Ixodinae</taxon>
        <taxon>Ixodes</taxon>
    </lineage>
</organism>
<name>A0A0K8RK57_IXORI</name>
<feature type="signal peptide" evidence="1">
    <location>
        <begin position="1"/>
        <end position="20"/>
    </location>
</feature>
<dbReference type="PANTHER" id="PTHR34007:SF1">
    <property type="entry name" value="AEROLYSIN-LIKE PROTEIN-RELATED"/>
    <property type="match status" value="1"/>
</dbReference>
<reference evidence="2" key="1">
    <citation type="submission" date="2012-12" db="EMBL/GenBank/DDBJ databases">
        <title>Identification and characterization of a phenylalanine ammonia-lyase gene family in Isatis indigotica Fort.</title>
        <authorList>
            <person name="Liu Q."/>
            <person name="Chen J."/>
            <person name="Zhou X."/>
            <person name="Di P."/>
            <person name="Xiao Y."/>
            <person name="Xuan H."/>
            <person name="Zhang L."/>
            <person name="Chen W."/>
        </authorList>
    </citation>
    <scope>NUCLEOTIDE SEQUENCE</scope>
    <source>
        <tissue evidence="2">Salivary gland</tissue>
    </source>
</reference>
<dbReference type="InterPro" id="IPR004991">
    <property type="entry name" value="Aerolysin-like"/>
</dbReference>
<proteinExistence type="evidence at transcript level"/>
<accession>A0A0K8RK57</accession>
<dbReference type="Pfam" id="PF03318">
    <property type="entry name" value="ETX_MTX2"/>
    <property type="match status" value="1"/>
</dbReference>
<feature type="chain" id="PRO_5005518023" evidence="1">
    <location>
        <begin position="21"/>
        <end position="283"/>
    </location>
</feature>
<evidence type="ECO:0000313" key="2">
    <source>
        <dbReference type="EMBL" id="JAA71480.1"/>
    </source>
</evidence>
<dbReference type="EMBL" id="GADI01002328">
    <property type="protein sequence ID" value="JAA71480.1"/>
    <property type="molecule type" value="mRNA"/>
</dbReference>
<protein>
    <submittedName>
        <fullName evidence="2">Putative cytotoxin-like protein</fullName>
    </submittedName>
</protein>
<evidence type="ECO:0000256" key="1">
    <source>
        <dbReference type="SAM" id="SignalP"/>
    </source>
</evidence>
<dbReference type="Gene3D" id="2.170.15.10">
    <property type="entry name" value="Proaerolysin, chain A, domain 3"/>
    <property type="match status" value="1"/>
</dbReference>
<dbReference type="SUPFAM" id="SSF56973">
    <property type="entry name" value="Aerolisin/ETX pore-forming domain"/>
    <property type="match status" value="1"/>
</dbReference>
<dbReference type="AlphaFoldDB" id="A0A0K8RK57"/>
<dbReference type="PANTHER" id="PTHR34007">
    <property type="entry name" value="AEROLYSIN-LIKE PROTEIN-RELATED"/>
    <property type="match status" value="1"/>
</dbReference>